<reference evidence="1 2" key="1">
    <citation type="submission" date="2019-03" db="EMBL/GenBank/DDBJ databases">
        <title>Genomic Encyclopedia of Type Strains, Phase IV (KMG-IV): sequencing the most valuable type-strain genomes for metagenomic binning, comparative biology and taxonomic classification.</title>
        <authorList>
            <person name="Goeker M."/>
        </authorList>
    </citation>
    <scope>NUCLEOTIDE SEQUENCE [LARGE SCALE GENOMIC DNA]</scope>
    <source>
        <strain evidence="1 2">DSM 2286</strain>
    </source>
</reference>
<gene>
    <name evidence="1" type="ORF">EV691_12268</name>
</gene>
<comment type="caution">
    <text evidence="1">The sequence shown here is derived from an EMBL/GenBank/DDBJ whole genome shotgun (WGS) entry which is preliminary data.</text>
</comment>
<dbReference type="EMBL" id="SMMU01000022">
    <property type="protein sequence ID" value="TCL28183.1"/>
    <property type="molecule type" value="Genomic_DNA"/>
</dbReference>
<dbReference type="Proteomes" id="UP000295169">
    <property type="component" value="Unassembled WGS sequence"/>
</dbReference>
<accession>A0A4R1PS69</accession>
<dbReference type="AlphaFoldDB" id="A0A4R1PS69"/>
<name>A0A4R1PS69_9GAMM</name>
<evidence type="ECO:0000313" key="2">
    <source>
        <dbReference type="Proteomes" id="UP000295169"/>
    </source>
</evidence>
<sequence>MVGGGYMRNAICAATTLVTLGGKTKPAPEWAAERGLKWQTVKMRRYRGARWEEALRPELYARSWMEGWSLVC</sequence>
<proteinExistence type="predicted"/>
<protein>
    <submittedName>
        <fullName evidence="1">Uncharacterized protein</fullName>
    </submittedName>
</protein>
<organism evidence="1 2">
    <name type="scientific">Azotobacter chroococcum</name>
    <dbReference type="NCBI Taxonomy" id="353"/>
    <lineage>
        <taxon>Bacteria</taxon>
        <taxon>Pseudomonadati</taxon>
        <taxon>Pseudomonadota</taxon>
        <taxon>Gammaproteobacteria</taxon>
        <taxon>Pseudomonadales</taxon>
        <taxon>Pseudomonadaceae</taxon>
        <taxon>Azotobacter</taxon>
    </lineage>
</organism>
<evidence type="ECO:0000313" key="1">
    <source>
        <dbReference type="EMBL" id="TCL28183.1"/>
    </source>
</evidence>